<keyword evidence="4" id="KW-1185">Reference proteome</keyword>
<keyword evidence="2" id="KW-0732">Signal</keyword>
<organism evidence="3 4">
    <name type="scientific">Zasmidium cellare</name>
    <name type="common">Wine cellar mold</name>
    <name type="synonym">Racodium cellare</name>
    <dbReference type="NCBI Taxonomy" id="395010"/>
    <lineage>
        <taxon>Eukaryota</taxon>
        <taxon>Fungi</taxon>
        <taxon>Dikarya</taxon>
        <taxon>Ascomycota</taxon>
        <taxon>Pezizomycotina</taxon>
        <taxon>Dothideomycetes</taxon>
        <taxon>Dothideomycetidae</taxon>
        <taxon>Mycosphaerellales</taxon>
        <taxon>Mycosphaerellaceae</taxon>
        <taxon>Zasmidium</taxon>
    </lineage>
</organism>
<protein>
    <submittedName>
        <fullName evidence="3">Uncharacterized protein</fullName>
    </submittedName>
</protein>
<evidence type="ECO:0000313" key="4">
    <source>
        <dbReference type="Proteomes" id="UP001305779"/>
    </source>
</evidence>
<accession>A0ABR0EV78</accession>
<dbReference type="Proteomes" id="UP001305779">
    <property type="component" value="Unassembled WGS sequence"/>
</dbReference>
<evidence type="ECO:0000256" key="2">
    <source>
        <dbReference type="SAM" id="SignalP"/>
    </source>
</evidence>
<feature type="region of interest" description="Disordered" evidence="1">
    <location>
        <begin position="53"/>
        <end position="74"/>
    </location>
</feature>
<feature type="chain" id="PRO_5047363058" evidence="2">
    <location>
        <begin position="19"/>
        <end position="87"/>
    </location>
</feature>
<reference evidence="3 4" key="1">
    <citation type="journal article" date="2023" name="G3 (Bethesda)">
        <title>A chromosome-level genome assembly of Zasmidium syzygii isolated from banana leaves.</title>
        <authorList>
            <person name="van Westerhoven A.C."/>
            <person name="Mehrabi R."/>
            <person name="Talebi R."/>
            <person name="Steentjes M.B.F."/>
            <person name="Corcolon B."/>
            <person name="Chong P.A."/>
            <person name="Kema G.H.J."/>
            <person name="Seidl M.F."/>
        </authorList>
    </citation>
    <scope>NUCLEOTIDE SEQUENCE [LARGE SCALE GENOMIC DNA]</scope>
    <source>
        <strain evidence="3 4">P124</strain>
    </source>
</reference>
<comment type="caution">
    <text evidence="3">The sequence shown here is derived from an EMBL/GenBank/DDBJ whole genome shotgun (WGS) entry which is preliminary data.</text>
</comment>
<evidence type="ECO:0000313" key="3">
    <source>
        <dbReference type="EMBL" id="KAK4505534.1"/>
    </source>
</evidence>
<dbReference type="EMBL" id="JAXOVC010000002">
    <property type="protein sequence ID" value="KAK4505534.1"/>
    <property type="molecule type" value="Genomic_DNA"/>
</dbReference>
<sequence>MKFSIIATIAASAAFLSADKWCNTGTAGNGDCEKQGFHTFCCIGSEGDEYQHKKKTHGIGTGPDGSSWCGRPIPEEGTNEGVIYCAK</sequence>
<gene>
    <name evidence="3" type="ORF">PRZ48_003497</name>
</gene>
<evidence type="ECO:0000256" key="1">
    <source>
        <dbReference type="SAM" id="MobiDB-lite"/>
    </source>
</evidence>
<feature type="signal peptide" evidence="2">
    <location>
        <begin position="1"/>
        <end position="18"/>
    </location>
</feature>
<proteinExistence type="predicted"/>
<name>A0ABR0EV78_ZASCE</name>